<proteinExistence type="predicted"/>
<feature type="chain" id="PRO_5035797066" description="Sulfur globule protein CV3" evidence="1">
    <location>
        <begin position="18"/>
        <end position="70"/>
    </location>
</feature>
<evidence type="ECO:0000313" key="2">
    <source>
        <dbReference type="EMBL" id="CAB3377375.1"/>
    </source>
</evidence>
<dbReference type="AlphaFoldDB" id="A0A8S1DAX6"/>
<comment type="caution">
    <text evidence="2">The sequence shown here is derived from an EMBL/GenBank/DDBJ whole genome shotgun (WGS) entry which is preliminary data.</text>
</comment>
<reference evidence="2 3" key="1">
    <citation type="submission" date="2020-04" db="EMBL/GenBank/DDBJ databases">
        <authorList>
            <person name="Alioto T."/>
            <person name="Alioto T."/>
            <person name="Gomez Garrido J."/>
        </authorList>
    </citation>
    <scope>NUCLEOTIDE SEQUENCE [LARGE SCALE GENOMIC DNA]</scope>
</reference>
<dbReference type="Proteomes" id="UP000494165">
    <property type="component" value="Unassembled WGS sequence"/>
</dbReference>
<keyword evidence="3" id="KW-1185">Reference proteome</keyword>
<organism evidence="2 3">
    <name type="scientific">Cloeon dipterum</name>
    <dbReference type="NCBI Taxonomy" id="197152"/>
    <lineage>
        <taxon>Eukaryota</taxon>
        <taxon>Metazoa</taxon>
        <taxon>Ecdysozoa</taxon>
        <taxon>Arthropoda</taxon>
        <taxon>Hexapoda</taxon>
        <taxon>Insecta</taxon>
        <taxon>Pterygota</taxon>
        <taxon>Palaeoptera</taxon>
        <taxon>Ephemeroptera</taxon>
        <taxon>Pisciforma</taxon>
        <taxon>Baetidae</taxon>
        <taxon>Cloeon</taxon>
    </lineage>
</organism>
<evidence type="ECO:0008006" key="4">
    <source>
        <dbReference type="Google" id="ProtNLM"/>
    </source>
</evidence>
<dbReference type="EMBL" id="CADEPI010000144">
    <property type="protein sequence ID" value="CAB3377375.1"/>
    <property type="molecule type" value="Genomic_DNA"/>
</dbReference>
<gene>
    <name evidence="2" type="ORF">CLODIP_2_CD13940</name>
</gene>
<keyword evidence="1" id="KW-0732">Signal</keyword>
<evidence type="ECO:0000256" key="1">
    <source>
        <dbReference type="SAM" id="SignalP"/>
    </source>
</evidence>
<feature type="signal peptide" evidence="1">
    <location>
        <begin position="1"/>
        <end position="17"/>
    </location>
</feature>
<protein>
    <recommendedName>
        <fullName evidence="4">Sulfur globule protein CV3</fullName>
    </recommendedName>
</protein>
<sequence length="70" mass="7488">MYKLMILVLALVAVAASQYISPYAYGGYNAYNGAYRGAYASPYVAGVAATPYAYSNLGYRAGYPAYSYLG</sequence>
<name>A0A8S1DAX6_9INSE</name>
<accession>A0A8S1DAX6</accession>
<evidence type="ECO:0000313" key="3">
    <source>
        <dbReference type="Proteomes" id="UP000494165"/>
    </source>
</evidence>